<evidence type="ECO:0000256" key="1">
    <source>
        <dbReference type="SAM" id="Phobius"/>
    </source>
</evidence>
<name>A0ABP5CL73_9ACTN</name>
<keyword evidence="4" id="KW-1185">Reference proteome</keyword>
<keyword evidence="1" id="KW-0472">Membrane</keyword>
<proteinExistence type="predicted"/>
<keyword evidence="1" id="KW-0812">Transmembrane</keyword>
<dbReference type="PANTHER" id="PTHR23028">
    <property type="entry name" value="ACETYLTRANSFERASE"/>
    <property type="match status" value="1"/>
</dbReference>
<dbReference type="Proteomes" id="UP001500571">
    <property type="component" value="Unassembled WGS sequence"/>
</dbReference>
<feature type="transmembrane region" description="Helical" evidence="1">
    <location>
        <begin position="184"/>
        <end position="201"/>
    </location>
</feature>
<dbReference type="InterPro" id="IPR050879">
    <property type="entry name" value="Acyltransferase_3"/>
</dbReference>
<sequence>MAILLVLGQHAMTRPFIDGFVGVTVFFCLSGFLITTLLVRELQTGTIDVRGFYRRRAARLCPALVTVVAATTVVLLVSRGGLRTGQILAPAGAALTYTTSLFDWTGHVFATKDYFNYTWSLSVEEQFYLLWPFALLWGYRRSPRLFAALTVSLIAVTLALDLYLGLSRDVRFDQHEYFGTDTNALPILVGSLLAIVVHNHWLSRTMRYLASGATLAIVLLPVVAYRNDTGRPSLVIVAGTGLTLVLLIGVVMRPRSAVGSLLASAPLRWLGERSYSIYLWNVLVRIAILALLGHTVLGDIAWIAIFIVLAEASFRYVERPLRARLARRRGESGPAVLGLVEAGAPRVT</sequence>
<gene>
    <name evidence="3" type="ORF">GCM10009798_24220</name>
</gene>
<feature type="transmembrane region" description="Helical" evidence="1">
    <location>
        <begin position="20"/>
        <end position="39"/>
    </location>
</feature>
<evidence type="ECO:0000259" key="2">
    <source>
        <dbReference type="Pfam" id="PF01757"/>
    </source>
</evidence>
<feature type="transmembrane region" description="Helical" evidence="1">
    <location>
        <begin position="145"/>
        <end position="164"/>
    </location>
</feature>
<feature type="transmembrane region" description="Helical" evidence="1">
    <location>
        <begin position="300"/>
        <end position="317"/>
    </location>
</feature>
<keyword evidence="1" id="KW-1133">Transmembrane helix</keyword>
<feature type="transmembrane region" description="Helical" evidence="1">
    <location>
        <begin position="60"/>
        <end position="78"/>
    </location>
</feature>
<evidence type="ECO:0000313" key="4">
    <source>
        <dbReference type="Proteomes" id="UP001500571"/>
    </source>
</evidence>
<accession>A0ABP5CL73</accession>
<feature type="domain" description="Acyltransferase 3" evidence="2">
    <location>
        <begin position="8"/>
        <end position="309"/>
    </location>
</feature>
<feature type="transmembrane region" description="Helical" evidence="1">
    <location>
        <begin position="233"/>
        <end position="254"/>
    </location>
</feature>
<dbReference type="EMBL" id="BAAAPB010000002">
    <property type="protein sequence ID" value="GAA1963375.1"/>
    <property type="molecule type" value="Genomic_DNA"/>
</dbReference>
<dbReference type="PANTHER" id="PTHR23028:SF53">
    <property type="entry name" value="ACYL_TRANSF_3 DOMAIN-CONTAINING PROTEIN"/>
    <property type="match status" value="1"/>
</dbReference>
<organism evidence="3 4">
    <name type="scientific">Nocardioides panacihumi</name>
    <dbReference type="NCBI Taxonomy" id="400774"/>
    <lineage>
        <taxon>Bacteria</taxon>
        <taxon>Bacillati</taxon>
        <taxon>Actinomycetota</taxon>
        <taxon>Actinomycetes</taxon>
        <taxon>Propionibacteriales</taxon>
        <taxon>Nocardioidaceae</taxon>
        <taxon>Nocardioides</taxon>
    </lineage>
</organism>
<dbReference type="InterPro" id="IPR002656">
    <property type="entry name" value="Acyl_transf_3_dom"/>
</dbReference>
<evidence type="ECO:0000313" key="3">
    <source>
        <dbReference type="EMBL" id="GAA1963375.1"/>
    </source>
</evidence>
<protein>
    <recommendedName>
        <fullName evidence="2">Acyltransferase 3 domain-containing protein</fullName>
    </recommendedName>
</protein>
<dbReference type="Pfam" id="PF01757">
    <property type="entry name" value="Acyl_transf_3"/>
    <property type="match status" value="1"/>
</dbReference>
<comment type="caution">
    <text evidence="3">The sequence shown here is derived from an EMBL/GenBank/DDBJ whole genome shotgun (WGS) entry which is preliminary data.</text>
</comment>
<feature type="transmembrane region" description="Helical" evidence="1">
    <location>
        <begin position="208"/>
        <end position="227"/>
    </location>
</feature>
<feature type="transmembrane region" description="Helical" evidence="1">
    <location>
        <begin position="275"/>
        <end position="294"/>
    </location>
</feature>
<reference evidence="4" key="1">
    <citation type="journal article" date="2019" name="Int. J. Syst. Evol. Microbiol.">
        <title>The Global Catalogue of Microorganisms (GCM) 10K type strain sequencing project: providing services to taxonomists for standard genome sequencing and annotation.</title>
        <authorList>
            <consortium name="The Broad Institute Genomics Platform"/>
            <consortium name="The Broad Institute Genome Sequencing Center for Infectious Disease"/>
            <person name="Wu L."/>
            <person name="Ma J."/>
        </authorList>
    </citation>
    <scope>NUCLEOTIDE SEQUENCE [LARGE SCALE GENOMIC DNA]</scope>
    <source>
        <strain evidence="4">JCM 15309</strain>
    </source>
</reference>